<dbReference type="InterPro" id="IPR036188">
    <property type="entry name" value="FAD/NAD-bd_sf"/>
</dbReference>
<sequence length="540" mass="59137">MSIQIDQIKISPEQDSREALLREAAKRLHISKKDITDLCILKKSIDARKKPDVFLLYQIAVRIKGDESKILKNHRIKNIAEYQKKTYNVKRGLSLGGRRRPVIVGLGPAGLFAGLILSEAGLCPVILERGKQASERRADVEKFFETGVLDPESNVQFGEGGAGTFSDGKLNTGVHDKNGRNHFILETFVKYGAPPEILYEAKPHIGTDKLIDVVSNIRKAIIEKGGEVRFETKMTGLIVQDGRVSGVKTVSENSSGQNLHEDIIPTDSVILAIGHSARDTFKSLYEEHIPMTAKQFAMGFRIEHPQKFIDESQYGSKAAELLPAAPYKLAFSKGDRGVYSFCMCPGGFVVNASSEEGRLAVNGMSNYRRDSANANSAIVVAVGAGEYDMNDPLGAIAYQRSIEKKAYDLCRGKIPQQLYGNFKENKVSTSYGDFESLTKGAHAFANLRGIYSPEIEQAFINGMDFFDRRIHGFARYDAILSGVESRTSSPVRIPRDESFQSSLRGLFPCGEGAGYAGGITSAAIDGIKVAEAVTGSFSQE</sequence>
<dbReference type="PIRSF" id="PIRSF038984">
    <property type="entry name" value="FAD_binding_protein"/>
    <property type="match status" value="1"/>
</dbReference>
<dbReference type="Pfam" id="PF21688">
    <property type="entry name" value="FAD-depend_C"/>
    <property type="match status" value="1"/>
</dbReference>
<organism evidence="2 3">
    <name type="scientific">Candidatus Weimeria bifida</name>
    <dbReference type="NCBI Taxonomy" id="2599074"/>
    <lineage>
        <taxon>Bacteria</taxon>
        <taxon>Bacillati</taxon>
        <taxon>Bacillota</taxon>
        <taxon>Clostridia</taxon>
        <taxon>Lachnospirales</taxon>
        <taxon>Lachnospiraceae</taxon>
        <taxon>Candidatus Weimeria</taxon>
    </lineage>
</organism>
<feature type="domain" description="FAD-dependent protein C-terminal" evidence="1">
    <location>
        <begin position="295"/>
        <end position="487"/>
    </location>
</feature>
<proteinExistence type="predicted"/>
<dbReference type="Gene3D" id="3.50.50.60">
    <property type="entry name" value="FAD/NAD(P)-binding domain"/>
    <property type="match status" value="2"/>
</dbReference>
<reference evidence="2" key="1">
    <citation type="journal article" date="2020" name="Appl. Environ. Microbiol.">
        <title>Medium-Chain Fatty Acid Synthesis by 'Candidatus Weimeria bifida' gen. nov., sp. nov., and 'Candidatus Pseudoramibacter fermentans' sp. nov.</title>
        <authorList>
            <person name="Scarborough M.J."/>
            <person name="Myers K.S."/>
            <person name="Donohue T.J."/>
            <person name="Noguera D.R."/>
        </authorList>
    </citation>
    <scope>NUCLEOTIDE SEQUENCE</scope>
    <source>
        <strain evidence="2">LCO1.1</strain>
    </source>
</reference>
<dbReference type="Gene3D" id="3.30.70.2700">
    <property type="match status" value="1"/>
</dbReference>
<evidence type="ECO:0000313" key="3">
    <source>
        <dbReference type="Proteomes" id="UP000460257"/>
    </source>
</evidence>
<dbReference type="AlphaFoldDB" id="A0A6N7IWH4"/>
<dbReference type="PANTHER" id="PTHR42842">
    <property type="entry name" value="FAD/NAD(P)-BINDING OXIDOREDUCTASE"/>
    <property type="match status" value="1"/>
</dbReference>
<protein>
    <submittedName>
        <fullName evidence="2">FAD-dependent oxidoreductase</fullName>
    </submittedName>
</protein>
<comment type="caution">
    <text evidence="2">The sequence shown here is derived from an EMBL/GenBank/DDBJ whole genome shotgun (WGS) entry which is preliminary data.</text>
</comment>
<dbReference type="EMBL" id="VOGC01000002">
    <property type="protein sequence ID" value="MQN00654.1"/>
    <property type="molecule type" value="Genomic_DNA"/>
</dbReference>
<keyword evidence="3" id="KW-1185">Reference proteome</keyword>
<gene>
    <name evidence="2" type="ORF">FRC54_01455</name>
</gene>
<dbReference type="SUPFAM" id="SSF51905">
    <property type="entry name" value="FAD/NAD(P)-binding domain"/>
    <property type="match status" value="1"/>
</dbReference>
<name>A0A6N7IWH4_9FIRM</name>
<dbReference type="PANTHER" id="PTHR42842:SF3">
    <property type="entry name" value="FAD_NAD(P)-BINDING OXIDOREDUCTASE FAMILY PROTEIN"/>
    <property type="match status" value="1"/>
</dbReference>
<dbReference type="InterPro" id="IPR028348">
    <property type="entry name" value="FAD-binding_protein"/>
</dbReference>
<evidence type="ECO:0000259" key="1">
    <source>
        <dbReference type="Pfam" id="PF21688"/>
    </source>
</evidence>
<accession>A0A6N7IWH4</accession>
<dbReference type="InterPro" id="IPR049516">
    <property type="entry name" value="FAD-depend_C"/>
</dbReference>
<dbReference type="Proteomes" id="UP000460257">
    <property type="component" value="Unassembled WGS sequence"/>
</dbReference>
<evidence type="ECO:0000313" key="2">
    <source>
        <dbReference type="EMBL" id="MQN00654.1"/>
    </source>
</evidence>